<keyword evidence="2" id="KW-0547">Nucleotide-binding</keyword>
<sequence>MRHDPASGAIVIMLRSLKMHGMAQAVTDLIEQGAPAFEAAVPILTQLLKAEVAEREVRSIAYHMKVARFPAYKDLPNFDFSSSEMNEATVRQLHRGEFMEGAQNVVLIGGPGTGKTHIATALGIHAIEHHRRRVRFFSTIELVNALEQEKAKGKAGHIAETLTRLDLVILDELGYLPFSASGGALLFHLLSKLYERTSVIITTNLSFSEWATVFGDAKMTTALLDRLTHRCHILETGNDSFRFKDSAAAATRKKREGSHVLTQS</sequence>
<dbReference type="OrthoDB" id="8150723at2"/>
<dbReference type="GO" id="GO:0005524">
    <property type="term" value="F:ATP binding"/>
    <property type="evidence" value="ECO:0007669"/>
    <property type="project" value="UniProtKB-KW"/>
</dbReference>
<dbReference type="CDD" id="cd00009">
    <property type="entry name" value="AAA"/>
    <property type="match status" value="1"/>
</dbReference>
<dbReference type="EMBL" id="FOZW01000037">
    <property type="protein sequence ID" value="SFT27589.1"/>
    <property type="molecule type" value="Genomic_DNA"/>
</dbReference>
<dbReference type="Proteomes" id="UP000199392">
    <property type="component" value="Unassembled WGS sequence"/>
</dbReference>
<name>A0A1I6WNL1_9RHOB</name>
<dbReference type="PANTHER" id="PTHR30050:SF4">
    <property type="entry name" value="ATP-BINDING PROTEIN RV3427C IN INSERTION SEQUENCE-RELATED"/>
    <property type="match status" value="1"/>
</dbReference>
<dbReference type="InterPro" id="IPR027417">
    <property type="entry name" value="P-loop_NTPase"/>
</dbReference>
<comment type="similarity">
    <text evidence="1">Belongs to the IS21/IS1162 putative ATP-binding protein family.</text>
</comment>
<dbReference type="PIRSF" id="PIRSF003073">
    <property type="entry name" value="DNAC_TnpB_IstB"/>
    <property type="match status" value="1"/>
</dbReference>
<keyword evidence="6" id="KW-1185">Reference proteome</keyword>
<dbReference type="InterPro" id="IPR003593">
    <property type="entry name" value="AAA+_ATPase"/>
</dbReference>
<dbReference type="InterPro" id="IPR002611">
    <property type="entry name" value="IstB_ATP-bd"/>
</dbReference>
<protein>
    <submittedName>
        <fullName evidence="5">DNA replication protein DnaC</fullName>
    </submittedName>
</protein>
<dbReference type="STRING" id="311180.SAMN04488050_1371"/>
<dbReference type="PANTHER" id="PTHR30050">
    <property type="entry name" value="CHROMOSOMAL REPLICATION INITIATOR PROTEIN DNAA"/>
    <property type="match status" value="1"/>
</dbReference>
<dbReference type="RefSeq" id="WP_092431586.1">
    <property type="nucleotide sequence ID" value="NZ_CP154650.1"/>
</dbReference>
<dbReference type="SUPFAM" id="SSF52540">
    <property type="entry name" value="P-loop containing nucleoside triphosphate hydrolases"/>
    <property type="match status" value="1"/>
</dbReference>
<dbReference type="Gene3D" id="3.40.50.300">
    <property type="entry name" value="P-loop containing nucleotide triphosphate hydrolases"/>
    <property type="match status" value="1"/>
</dbReference>
<dbReference type="AlphaFoldDB" id="A0A1I6WNL1"/>
<evidence type="ECO:0000259" key="4">
    <source>
        <dbReference type="SMART" id="SM00382"/>
    </source>
</evidence>
<evidence type="ECO:0000256" key="2">
    <source>
        <dbReference type="ARBA" id="ARBA00022741"/>
    </source>
</evidence>
<evidence type="ECO:0000313" key="5">
    <source>
        <dbReference type="EMBL" id="SFT27589.1"/>
    </source>
</evidence>
<dbReference type="GO" id="GO:0006260">
    <property type="term" value="P:DNA replication"/>
    <property type="evidence" value="ECO:0007669"/>
    <property type="project" value="TreeGrafter"/>
</dbReference>
<dbReference type="NCBIfam" id="NF038214">
    <property type="entry name" value="IS21_help_AAA"/>
    <property type="match status" value="1"/>
</dbReference>
<proteinExistence type="inferred from homology"/>
<evidence type="ECO:0000256" key="1">
    <source>
        <dbReference type="ARBA" id="ARBA00008059"/>
    </source>
</evidence>
<evidence type="ECO:0000313" key="6">
    <source>
        <dbReference type="Proteomes" id="UP000199392"/>
    </source>
</evidence>
<reference evidence="6" key="1">
    <citation type="submission" date="2016-10" db="EMBL/GenBank/DDBJ databases">
        <authorList>
            <person name="Varghese N."/>
            <person name="Submissions S."/>
        </authorList>
    </citation>
    <scope>NUCLEOTIDE SEQUENCE [LARGE SCALE GENOMIC DNA]</scope>
    <source>
        <strain evidence="6">DSM 26894</strain>
    </source>
</reference>
<gene>
    <name evidence="5" type="ORF">SAMN04488050_1371</name>
</gene>
<organism evidence="5 6">
    <name type="scientific">Alloyangia pacifica</name>
    <dbReference type="NCBI Taxonomy" id="311180"/>
    <lineage>
        <taxon>Bacteria</taxon>
        <taxon>Pseudomonadati</taxon>
        <taxon>Pseudomonadota</taxon>
        <taxon>Alphaproteobacteria</taxon>
        <taxon>Rhodobacterales</taxon>
        <taxon>Roseobacteraceae</taxon>
        <taxon>Alloyangia</taxon>
    </lineage>
</organism>
<feature type="domain" description="AAA+ ATPase" evidence="4">
    <location>
        <begin position="101"/>
        <end position="238"/>
    </location>
</feature>
<dbReference type="InterPro" id="IPR028350">
    <property type="entry name" value="DNAC/IstB-like"/>
</dbReference>
<keyword evidence="3" id="KW-0067">ATP-binding</keyword>
<accession>A0A1I6WNL1</accession>
<evidence type="ECO:0000256" key="3">
    <source>
        <dbReference type="ARBA" id="ARBA00022840"/>
    </source>
</evidence>
<dbReference type="SMART" id="SM00382">
    <property type="entry name" value="AAA"/>
    <property type="match status" value="1"/>
</dbReference>
<dbReference type="InterPro" id="IPR047661">
    <property type="entry name" value="IstB"/>
</dbReference>
<dbReference type="Pfam" id="PF01695">
    <property type="entry name" value="IstB_IS21"/>
    <property type="match status" value="1"/>
</dbReference>